<dbReference type="Pfam" id="PF00753">
    <property type="entry name" value="Lactamase_B"/>
    <property type="match status" value="1"/>
</dbReference>
<sequence>MAKRLILSSGERKPLAQPEAGLCVTLLPGLRSVLAENPSPMTGPGTTTYLLGEGEVTLIDPGPAGPGHLQAILAALAPGERITAILVTHPHLDHSALAPALAAATGAPVYGFGAAGTARSALMAHLAAQGLRGPEGVDQAFRPDILLRDGEILKTTAGPLIALHTPGHMAEHLCFGWQGQLFCGDLIMAWAPSLVSPPEGDMGDYMASLQRLQGQGWQRLFPAHGAVIDDPASRIAELLAHRLAREAQILTALAGLGQGDLNAILPLVYATTPEALWPAAKRNLLAHLADLVARGRVEAEDWPSEYARFRRR</sequence>
<dbReference type="Pfam" id="PF17778">
    <property type="entry name" value="WHD_BLACT"/>
    <property type="match status" value="1"/>
</dbReference>
<dbReference type="CDD" id="cd16278">
    <property type="entry name" value="metallo-hydrolase-like_MBL-fold"/>
    <property type="match status" value="1"/>
</dbReference>
<dbReference type="PANTHER" id="PTHR23131:SF0">
    <property type="entry name" value="ENDORIBONUCLEASE LACTB2"/>
    <property type="match status" value="1"/>
</dbReference>
<gene>
    <name evidence="2" type="ORF">H0485_11690</name>
</gene>
<dbReference type="SMART" id="SM00849">
    <property type="entry name" value="Lactamase_B"/>
    <property type="match status" value="1"/>
</dbReference>
<dbReference type="InterPro" id="IPR036866">
    <property type="entry name" value="RibonucZ/Hydroxyglut_hydro"/>
</dbReference>
<dbReference type="SUPFAM" id="SSF56281">
    <property type="entry name" value="Metallo-hydrolase/oxidoreductase"/>
    <property type="match status" value="1"/>
</dbReference>
<dbReference type="InterPro" id="IPR041516">
    <property type="entry name" value="LACTB2_WH"/>
</dbReference>
<evidence type="ECO:0000313" key="3">
    <source>
        <dbReference type="Proteomes" id="UP001198571"/>
    </source>
</evidence>
<dbReference type="InterPro" id="IPR050662">
    <property type="entry name" value="Sec-metab_biosynth-thioest"/>
</dbReference>
<protein>
    <submittedName>
        <fullName evidence="2">MBL fold metallo-hydrolase</fullName>
    </submittedName>
</protein>
<dbReference type="Gene3D" id="3.60.15.10">
    <property type="entry name" value="Ribonuclease Z/Hydroxyacylglutathione hydrolase-like"/>
    <property type="match status" value="1"/>
</dbReference>
<evidence type="ECO:0000313" key="2">
    <source>
        <dbReference type="EMBL" id="MCB5410657.1"/>
    </source>
</evidence>
<organism evidence="2 3">
    <name type="scientific">Pseudogemmobacter faecipullorum</name>
    <dbReference type="NCBI Taxonomy" id="2755041"/>
    <lineage>
        <taxon>Bacteria</taxon>
        <taxon>Pseudomonadati</taxon>
        <taxon>Pseudomonadota</taxon>
        <taxon>Alphaproteobacteria</taxon>
        <taxon>Rhodobacterales</taxon>
        <taxon>Paracoccaceae</taxon>
        <taxon>Pseudogemmobacter</taxon>
    </lineage>
</organism>
<name>A0ABS8CMN2_9RHOB</name>
<accession>A0ABS8CMN2</accession>
<keyword evidence="3" id="KW-1185">Reference proteome</keyword>
<evidence type="ECO:0000259" key="1">
    <source>
        <dbReference type="SMART" id="SM00849"/>
    </source>
</evidence>
<feature type="domain" description="Metallo-beta-lactamase" evidence="1">
    <location>
        <begin position="45"/>
        <end position="224"/>
    </location>
</feature>
<dbReference type="InterPro" id="IPR036388">
    <property type="entry name" value="WH-like_DNA-bd_sf"/>
</dbReference>
<proteinExistence type="predicted"/>
<dbReference type="Gene3D" id="1.10.10.10">
    <property type="entry name" value="Winged helix-like DNA-binding domain superfamily/Winged helix DNA-binding domain"/>
    <property type="match status" value="1"/>
</dbReference>
<dbReference type="Proteomes" id="UP001198571">
    <property type="component" value="Unassembled WGS sequence"/>
</dbReference>
<comment type="caution">
    <text evidence="2">The sequence shown here is derived from an EMBL/GenBank/DDBJ whole genome shotgun (WGS) entry which is preliminary data.</text>
</comment>
<dbReference type="PANTHER" id="PTHR23131">
    <property type="entry name" value="ENDORIBONUCLEASE LACTB2"/>
    <property type="match status" value="1"/>
</dbReference>
<dbReference type="EMBL" id="JACDXX010000009">
    <property type="protein sequence ID" value="MCB5410657.1"/>
    <property type="molecule type" value="Genomic_DNA"/>
</dbReference>
<dbReference type="InterPro" id="IPR001279">
    <property type="entry name" value="Metallo-B-lactamas"/>
</dbReference>
<reference evidence="2 3" key="1">
    <citation type="submission" date="2020-07" db="EMBL/GenBank/DDBJ databases">
        <title>Pseudogemmobacter sp. nov., isolated from poultry manure in Taiwan.</title>
        <authorList>
            <person name="Lin S.-Y."/>
            <person name="Tang Y.-S."/>
            <person name="Young C.-C."/>
        </authorList>
    </citation>
    <scope>NUCLEOTIDE SEQUENCE [LARGE SCALE GENOMIC DNA]</scope>
    <source>
        <strain evidence="2 3">CC-YST710</strain>
    </source>
</reference>